<dbReference type="EMBL" id="JARBDR010000640">
    <property type="protein sequence ID" value="KAJ8310285.1"/>
    <property type="molecule type" value="Genomic_DNA"/>
</dbReference>
<comment type="caution">
    <text evidence="1">The sequence shown here is derived from an EMBL/GenBank/DDBJ whole genome shotgun (WGS) entry which is preliminary data.</text>
</comment>
<proteinExistence type="predicted"/>
<keyword evidence="2" id="KW-1185">Reference proteome</keyword>
<gene>
    <name evidence="1" type="ORF">KUTeg_012150</name>
</gene>
<name>A0ABQ9F284_TEGGR</name>
<organism evidence="1 2">
    <name type="scientific">Tegillarca granosa</name>
    <name type="common">Malaysian cockle</name>
    <name type="synonym">Anadara granosa</name>
    <dbReference type="NCBI Taxonomy" id="220873"/>
    <lineage>
        <taxon>Eukaryota</taxon>
        <taxon>Metazoa</taxon>
        <taxon>Spiralia</taxon>
        <taxon>Lophotrochozoa</taxon>
        <taxon>Mollusca</taxon>
        <taxon>Bivalvia</taxon>
        <taxon>Autobranchia</taxon>
        <taxon>Pteriomorphia</taxon>
        <taxon>Arcoida</taxon>
        <taxon>Arcoidea</taxon>
        <taxon>Arcidae</taxon>
        <taxon>Tegillarca</taxon>
    </lineage>
</organism>
<dbReference type="Proteomes" id="UP001217089">
    <property type="component" value="Unassembled WGS sequence"/>
</dbReference>
<protein>
    <submittedName>
        <fullName evidence="1">Uncharacterized protein</fullName>
    </submittedName>
</protein>
<accession>A0ABQ9F284</accession>
<evidence type="ECO:0000313" key="1">
    <source>
        <dbReference type="EMBL" id="KAJ8310285.1"/>
    </source>
</evidence>
<reference evidence="1 2" key="1">
    <citation type="submission" date="2022-12" db="EMBL/GenBank/DDBJ databases">
        <title>Chromosome-level genome of Tegillarca granosa.</title>
        <authorList>
            <person name="Kim J."/>
        </authorList>
    </citation>
    <scope>NUCLEOTIDE SEQUENCE [LARGE SCALE GENOMIC DNA]</scope>
    <source>
        <strain evidence="1">Teg-2019</strain>
        <tissue evidence="1">Adductor muscle</tissue>
    </source>
</reference>
<sequence length="101" mass="11752">MSEKNCKHNVWKPTLYMQLLNTYNLDPNRAPGEVSVNEWPVHTHNERLYLELNTKYLHASEMPNAIGVGPRIQECAFWRNYLPNLVDATEYVSLMISITSM</sequence>
<evidence type="ECO:0000313" key="2">
    <source>
        <dbReference type="Proteomes" id="UP001217089"/>
    </source>
</evidence>